<keyword evidence="2" id="KW-0539">Nucleus</keyword>
<feature type="repeat" description="WD" evidence="3">
    <location>
        <begin position="31"/>
        <end position="61"/>
    </location>
</feature>
<sequence length="670" mass="72573">MPSVDGGRREGGWIEVGCVMTREKLGSLITSFTPEGDFLAILSSNGIVKIWNTSNGSLLAEWKKPDGDSDVSYSCMACSFVGKKRKKERGACLLALGTNSGDVFAINVFTGGRKWTSTVCHPGGTTKVSFANNGRSLHTVGTDGMASELDSETGELIGKFKVSKRPISSLALSCDEKILAVVGAKILVFNMENGKELQKFPADLATFESFCLLQGSVQYIAISDGAKAIVTSGYGEKQLQVWKSDFSSGTITTGPVLSMRHSPLVLECKNSCNDEDGLVILSVSESGIAYLWNLKTISEEDVIPTRITVKSIKAETGKQNSGSAKKSRIPVIAARLHGLQKDGQVSVLIAYGSTDYPQFSCFDITTPGDDIVVTATDDTMRTITGTLQENGEHRGKENSVMNLHNLEIEAADVPIQKKKANKKRAASDLDFATTGNIVDDGHVEAMDDIHADDDLNEPTMGEKLASLCLLDVDKAKSHEEQESSPRTKPPSADSVHVLLKQALHADDRALLLDCLYTQDEKVIVNSTSLLNPSDVLKLLDFLVSIIQSRGAVLTCALPWLRSLLLQHASGIMSQESSLRALNSLYQLIDSRVSTFQSTLQLSSCLDYLYAGISDDMTDENSTITPIIFEDNDGSDEEESEDAMETDQEMDEELEATKGFNDFEGSDSMSD</sequence>
<keyword evidence="3" id="KW-0853">WD repeat</keyword>
<dbReference type="PANTHER" id="PTHR45290">
    <property type="entry name" value="OS03G0300300 PROTEIN"/>
    <property type="match status" value="1"/>
</dbReference>
<evidence type="ECO:0000259" key="5">
    <source>
        <dbReference type="Pfam" id="PF04003"/>
    </source>
</evidence>
<dbReference type="InterPro" id="IPR001680">
    <property type="entry name" value="WD40_rpt"/>
</dbReference>
<dbReference type="OrthoDB" id="30195at2759"/>
<evidence type="ECO:0000256" key="1">
    <source>
        <dbReference type="ARBA" id="ARBA00004604"/>
    </source>
</evidence>
<evidence type="ECO:0000256" key="4">
    <source>
        <dbReference type="SAM" id="MobiDB-lite"/>
    </source>
</evidence>
<proteinExistence type="predicted"/>
<evidence type="ECO:0000313" key="6">
    <source>
        <dbReference type="EMBL" id="KAF8369511.1"/>
    </source>
</evidence>
<comment type="subcellular location">
    <subcellularLocation>
        <location evidence="1">Nucleus</location>
        <location evidence="1">Nucleolus</location>
    </subcellularLocation>
</comment>
<feature type="domain" description="Small-subunit processome Utp12" evidence="5">
    <location>
        <begin position="507"/>
        <end position="608"/>
    </location>
</feature>
<dbReference type="AlphaFoldDB" id="A0A835CXM7"/>
<dbReference type="InterPro" id="IPR011047">
    <property type="entry name" value="Quinoprotein_ADH-like_sf"/>
</dbReference>
<dbReference type="InterPro" id="IPR015943">
    <property type="entry name" value="WD40/YVTN_repeat-like_dom_sf"/>
</dbReference>
<dbReference type="InterPro" id="IPR007148">
    <property type="entry name" value="SSU_processome_Utp12"/>
</dbReference>
<feature type="compositionally biased region" description="Acidic residues" evidence="4">
    <location>
        <begin position="629"/>
        <end position="653"/>
    </location>
</feature>
<dbReference type="Gene3D" id="2.130.10.10">
    <property type="entry name" value="YVTN repeat-like/Quinoprotein amine dehydrogenase"/>
    <property type="match status" value="1"/>
</dbReference>
<reference evidence="6 7" key="1">
    <citation type="submission" date="2020-04" db="EMBL/GenBank/DDBJ databases">
        <title>Plant Genome Project.</title>
        <authorList>
            <person name="Zhang R.-G."/>
        </authorList>
    </citation>
    <scope>NUCLEOTIDE SEQUENCE [LARGE SCALE GENOMIC DNA]</scope>
    <source>
        <strain evidence="6">YNK0</strain>
        <tissue evidence="6">Leaf</tissue>
    </source>
</reference>
<comment type="caution">
    <text evidence="6">The sequence shown here is derived from an EMBL/GenBank/DDBJ whole genome shotgun (WGS) entry which is preliminary data.</text>
</comment>
<evidence type="ECO:0000256" key="2">
    <source>
        <dbReference type="ARBA" id="ARBA00023242"/>
    </source>
</evidence>
<evidence type="ECO:0000256" key="3">
    <source>
        <dbReference type="PROSITE-ProRule" id="PRU00221"/>
    </source>
</evidence>
<dbReference type="Proteomes" id="UP000655225">
    <property type="component" value="Unassembled WGS sequence"/>
</dbReference>
<accession>A0A835CXM7</accession>
<dbReference type="SUPFAM" id="SSF50998">
    <property type="entry name" value="Quinoprotein alcohol dehydrogenase-like"/>
    <property type="match status" value="1"/>
</dbReference>
<dbReference type="GO" id="GO:0005730">
    <property type="term" value="C:nucleolus"/>
    <property type="evidence" value="ECO:0007669"/>
    <property type="project" value="UniProtKB-SubCell"/>
</dbReference>
<name>A0A835CXM7_TETSI</name>
<dbReference type="OMA" id="MNSENGD"/>
<dbReference type="Pfam" id="PF04003">
    <property type="entry name" value="Utp12"/>
    <property type="match status" value="1"/>
</dbReference>
<keyword evidence="7" id="KW-1185">Reference proteome</keyword>
<protein>
    <recommendedName>
        <fullName evidence="5">Small-subunit processome Utp12 domain-containing protein</fullName>
    </recommendedName>
</protein>
<feature type="region of interest" description="Disordered" evidence="4">
    <location>
        <begin position="628"/>
        <end position="670"/>
    </location>
</feature>
<gene>
    <name evidence="6" type="ORF">HHK36_032470</name>
</gene>
<dbReference type="EMBL" id="JABCRI010000716">
    <property type="protein sequence ID" value="KAF8369511.1"/>
    <property type="molecule type" value="Genomic_DNA"/>
</dbReference>
<organism evidence="6 7">
    <name type="scientific">Tetracentron sinense</name>
    <name type="common">Spur-leaf</name>
    <dbReference type="NCBI Taxonomy" id="13715"/>
    <lineage>
        <taxon>Eukaryota</taxon>
        <taxon>Viridiplantae</taxon>
        <taxon>Streptophyta</taxon>
        <taxon>Embryophyta</taxon>
        <taxon>Tracheophyta</taxon>
        <taxon>Spermatophyta</taxon>
        <taxon>Magnoliopsida</taxon>
        <taxon>Trochodendrales</taxon>
        <taxon>Trochodendraceae</taxon>
        <taxon>Tetracentron</taxon>
    </lineage>
</organism>
<evidence type="ECO:0000313" key="7">
    <source>
        <dbReference type="Proteomes" id="UP000655225"/>
    </source>
</evidence>
<dbReference type="PANTHER" id="PTHR45290:SF3">
    <property type="entry name" value="OS01G0649000 PROTEIN"/>
    <property type="match status" value="1"/>
</dbReference>
<dbReference type="SMART" id="SM00320">
    <property type="entry name" value="WD40"/>
    <property type="match status" value="5"/>
</dbReference>
<dbReference type="PROSITE" id="PS50082">
    <property type="entry name" value="WD_REPEATS_2"/>
    <property type="match status" value="1"/>
</dbReference>